<accession>A0A0A9H0G5</accession>
<evidence type="ECO:0000256" key="1">
    <source>
        <dbReference type="SAM" id="MobiDB-lite"/>
    </source>
</evidence>
<proteinExistence type="predicted"/>
<dbReference type="EMBL" id="GBRH01171533">
    <property type="protein sequence ID" value="JAE26363.1"/>
    <property type="molecule type" value="Transcribed_RNA"/>
</dbReference>
<sequence length="76" mass="8794">MEAAAPVVIQGRRRSPQPAGSRGRRRREKELVLNFWPTATTMAMSAKSRMACKIERCTYRCDIFFCFSPFCNLRAY</sequence>
<reference evidence="2" key="2">
    <citation type="journal article" date="2015" name="Data Brief">
        <title>Shoot transcriptome of the giant reed, Arundo donax.</title>
        <authorList>
            <person name="Barrero R.A."/>
            <person name="Guerrero F.D."/>
            <person name="Moolhuijzen P."/>
            <person name="Goolsby J.A."/>
            <person name="Tidwell J."/>
            <person name="Bellgard S.E."/>
            <person name="Bellgard M.I."/>
        </authorList>
    </citation>
    <scope>NUCLEOTIDE SEQUENCE</scope>
    <source>
        <tissue evidence="2">Shoot tissue taken approximately 20 cm above the soil surface</tissue>
    </source>
</reference>
<feature type="region of interest" description="Disordered" evidence="1">
    <location>
        <begin position="1"/>
        <end position="27"/>
    </location>
</feature>
<reference evidence="2" key="1">
    <citation type="submission" date="2014-09" db="EMBL/GenBank/DDBJ databases">
        <authorList>
            <person name="Magalhaes I.L.F."/>
            <person name="Oliveira U."/>
            <person name="Santos F.R."/>
            <person name="Vidigal T.H.D.A."/>
            <person name="Brescovit A.D."/>
            <person name="Santos A.J."/>
        </authorList>
    </citation>
    <scope>NUCLEOTIDE SEQUENCE</scope>
    <source>
        <tissue evidence="2">Shoot tissue taken approximately 20 cm above the soil surface</tissue>
    </source>
</reference>
<dbReference type="AlphaFoldDB" id="A0A0A9H0G5"/>
<evidence type="ECO:0000313" key="2">
    <source>
        <dbReference type="EMBL" id="JAE26363.1"/>
    </source>
</evidence>
<protein>
    <submittedName>
        <fullName evidence="2">Uncharacterized protein</fullName>
    </submittedName>
</protein>
<name>A0A0A9H0G5_ARUDO</name>
<organism evidence="2">
    <name type="scientific">Arundo donax</name>
    <name type="common">Giant reed</name>
    <name type="synonym">Donax arundinaceus</name>
    <dbReference type="NCBI Taxonomy" id="35708"/>
    <lineage>
        <taxon>Eukaryota</taxon>
        <taxon>Viridiplantae</taxon>
        <taxon>Streptophyta</taxon>
        <taxon>Embryophyta</taxon>
        <taxon>Tracheophyta</taxon>
        <taxon>Spermatophyta</taxon>
        <taxon>Magnoliopsida</taxon>
        <taxon>Liliopsida</taxon>
        <taxon>Poales</taxon>
        <taxon>Poaceae</taxon>
        <taxon>PACMAD clade</taxon>
        <taxon>Arundinoideae</taxon>
        <taxon>Arundineae</taxon>
        <taxon>Arundo</taxon>
    </lineage>
</organism>